<evidence type="ECO:0000313" key="7">
    <source>
        <dbReference type="EMBL" id="RMC33830.1"/>
    </source>
</evidence>
<sequence length="301" mass="32639">MTPQRPPRNRWSHPRRRLKPAPQEAAPKCRARHQPTRHLPSPRVSDPATEGDWPEGVARHILERVDSTNAEALRLAPQLGGPAWIMARRQEAGRGRRGRAWSDPPGNFAATLVLRPEGGPADAARLSFVAALALHEALTGLCGPRLNIALKWPNDVLLNGGKLSGILLESAGTGRDMTALAIGIGVNLADAPDREAVEERATRPVSLRGETGLTVTPEELLDALAPAFDRWWRQLRDYGFAPIRQAWLARAAKLGETITARTGTTQTEGRFEGIDETGALILVTSRGRQAIPAAEIYFSGG</sequence>
<dbReference type="Proteomes" id="UP000273516">
    <property type="component" value="Unassembled WGS sequence"/>
</dbReference>
<dbReference type="EMBL" id="QOKZ01000006">
    <property type="protein sequence ID" value="RMC33830.1"/>
    <property type="molecule type" value="Genomic_DNA"/>
</dbReference>
<comment type="catalytic activity">
    <reaction evidence="4">
        <text>biotin + L-lysyl-[protein] + ATP = N(6)-biotinyl-L-lysyl-[protein] + AMP + diphosphate + H(+)</text>
        <dbReference type="Rhea" id="RHEA:11756"/>
        <dbReference type="Rhea" id="RHEA-COMP:9752"/>
        <dbReference type="Rhea" id="RHEA-COMP:10505"/>
        <dbReference type="ChEBI" id="CHEBI:15378"/>
        <dbReference type="ChEBI" id="CHEBI:29969"/>
        <dbReference type="ChEBI" id="CHEBI:30616"/>
        <dbReference type="ChEBI" id="CHEBI:33019"/>
        <dbReference type="ChEBI" id="CHEBI:57586"/>
        <dbReference type="ChEBI" id="CHEBI:83144"/>
        <dbReference type="ChEBI" id="CHEBI:456215"/>
        <dbReference type="EC" id="6.3.4.15"/>
    </reaction>
</comment>
<name>A0A3M0MDZ8_9RHOB</name>
<evidence type="ECO:0000256" key="1">
    <source>
        <dbReference type="ARBA" id="ARBA00022598"/>
    </source>
</evidence>
<gene>
    <name evidence="7" type="ORF">C9E81_16180</name>
</gene>
<dbReference type="Pfam" id="PF02237">
    <property type="entry name" value="BPL_C"/>
    <property type="match status" value="1"/>
</dbReference>
<dbReference type="OrthoDB" id="9807064at2"/>
<dbReference type="InterPro" id="IPR003142">
    <property type="entry name" value="BPL_C"/>
</dbReference>
<dbReference type="Pfam" id="PF03099">
    <property type="entry name" value="BPL_LplA_LipB"/>
    <property type="match status" value="1"/>
</dbReference>
<evidence type="ECO:0000256" key="4">
    <source>
        <dbReference type="ARBA" id="ARBA00047846"/>
    </source>
</evidence>
<evidence type="ECO:0000256" key="5">
    <source>
        <dbReference type="SAM" id="MobiDB-lite"/>
    </source>
</evidence>
<evidence type="ECO:0000256" key="2">
    <source>
        <dbReference type="ARBA" id="ARBA00023267"/>
    </source>
</evidence>
<dbReference type="AlphaFoldDB" id="A0A3M0MDZ8"/>
<comment type="caution">
    <text evidence="7">The sequence shown here is derived from an EMBL/GenBank/DDBJ whole genome shotgun (WGS) entry which is preliminary data.</text>
</comment>
<feature type="domain" description="BPL/LPL catalytic" evidence="6">
    <location>
        <begin position="44"/>
        <end position="236"/>
    </location>
</feature>
<dbReference type="InterPro" id="IPR004143">
    <property type="entry name" value="BPL_LPL_catalytic"/>
</dbReference>
<keyword evidence="2" id="KW-0092">Biotin</keyword>
<evidence type="ECO:0000256" key="3">
    <source>
        <dbReference type="ARBA" id="ARBA00024227"/>
    </source>
</evidence>
<evidence type="ECO:0000313" key="8">
    <source>
        <dbReference type="Proteomes" id="UP000273516"/>
    </source>
</evidence>
<reference evidence="7 8" key="1">
    <citation type="submission" date="2018-07" db="EMBL/GenBank/DDBJ databases">
        <authorList>
            <person name="Zhang Y."/>
            <person name="Wang L."/>
            <person name="Ma S."/>
        </authorList>
    </citation>
    <scope>NUCLEOTIDE SEQUENCE [LARGE SCALE GENOMIC DNA]</scope>
    <source>
        <strain evidence="7 8">4-2</strain>
    </source>
</reference>
<feature type="compositionally biased region" description="Basic residues" evidence="5">
    <location>
        <begin position="7"/>
        <end position="19"/>
    </location>
</feature>
<organism evidence="7 8">
    <name type="scientific">Paracoccus alkanivorans</name>
    <dbReference type="NCBI Taxonomy" id="2116655"/>
    <lineage>
        <taxon>Bacteria</taxon>
        <taxon>Pseudomonadati</taxon>
        <taxon>Pseudomonadota</taxon>
        <taxon>Alphaproteobacteria</taxon>
        <taxon>Rhodobacterales</taxon>
        <taxon>Paracoccaceae</taxon>
        <taxon>Paracoccus</taxon>
    </lineage>
</organism>
<dbReference type="Gene3D" id="3.30.930.10">
    <property type="entry name" value="Bira Bifunctional Protein, Domain 2"/>
    <property type="match status" value="1"/>
</dbReference>
<dbReference type="SUPFAM" id="SSF55681">
    <property type="entry name" value="Class II aaRS and biotin synthetases"/>
    <property type="match status" value="1"/>
</dbReference>
<dbReference type="CDD" id="cd16442">
    <property type="entry name" value="BPL"/>
    <property type="match status" value="1"/>
</dbReference>
<evidence type="ECO:0000259" key="6">
    <source>
        <dbReference type="PROSITE" id="PS51733"/>
    </source>
</evidence>
<dbReference type="NCBIfam" id="TIGR00121">
    <property type="entry name" value="birA_ligase"/>
    <property type="match status" value="1"/>
</dbReference>
<dbReference type="PANTHER" id="PTHR12835:SF5">
    <property type="entry name" value="BIOTIN--PROTEIN LIGASE"/>
    <property type="match status" value="1"/>
</dbReference>
<dbReference type="GO" id="GO:0005737">
    <property type="term" value="C:cytoplasm"/>
    <property type="evidence" value="ECO:0007669"/>
    <property type="project" value="TreeGrafter"/>
</dbReference>
<dbReference type="InterPro" id="IPR045864">
    <property type="entry name" value="aa-tRNA-synth_II/BPL/LPL"/>
</dbReference>
<dbReference type="EC" id="6.3.4.15" evidence="3"/>
<accession>A0A3M0MDZ8</accession>
<keyword evidence="8" id="KW-1185">Reference proteome</keyword>
<proteinExistence type="predicted"/>
<dbReference type="InterPro" id="IPR004408">
    <property type="entry name" value="Biotin_CoA_COase_ligase"/>
</dbReference>
<keyword evidence="1 7" id="KW-0436">Ligase</keyword>
<dbReference type="PANTHER" id="PTHR12835">
    <property type="entry name" value="BIOTIN PROTEIN LIGASE"/>
    <property type="match status" value="1"/>
</dbReference>
<dbReference type="PROSITE" id="PS51733">
    <property type="entry name" value="BPL_LPL_CATALYTIC"/>
    <property type="match status" value="1"/>
</dbReference>
<protein>
    <recommendedName>
        <fullName evidence="3">biotin--[biotin carboxyl-carrier protein] ligase</fullName>
        <ecNumber evidence="3">6.3.4.15</ecNumber>
    </recommendedName>
</protein>
<dbReference type="GO" id="GO:0004077">
    <property type="term" value="F:biotin--[biotin carboxyl-carrier protein] ligase activity"/>
    <property type="evidence" value="ECO:0007669"/>
    <property type="project" value="UniProtKB-EC"/>
</dbReference>
<feature type="region of interest" description="Disordered" evidence="5">
    <location>
        <begin position="1"/>
        <end position="53"/>
    </location>
</feature>